<proteinExistence type="predicted"/>
<dbReference type="STRING" id="307507.A0A2V0NNE3"/>
<name>A0A2V0NNE3_9CHLO</name>
<protein>
    <submittedName>
        <fullName evidence="1">Uncharacterized protein</fullName>
    </submittedName>
</protein>
<dbReference type="OrthoDB" id="416496at2759"/>
<evidence type="ECO:0000313" key="1">
    <source>
        <dbReference type="EMBL" id="GBF89091.1"/>
    </source>
</evidence>
<gene>
    <name evidence="1" type="ORF">Rsub_01808</name>
</gene>
<reference evidence="1 2" key="1">
    <citation type="journal article" date="2018" name="Sci. Rep.">
        <title>Raphidocelis subcapitata (=Pseudokirchneriella subcapitata) provides an insight into genome evolution and environmental adaptations in the Sphaeropleales.</title>
        <authorList>
            <person name="Suzuki S."/>
            <person name="Yamaguchi H."/>
            <person name="Nakajima N."/>
            <person name="Kawachi M."/>
        </authorList>
    </citation>
    <scope>NUCLEOTIDE SEQUENCE [LARGE SCALE GENOMIC DNA]</scope>
    <source>
        <strain evidence="1 2">NIES-35</strain>
    </source>
</reference>
<accession>A0A2V0NNE3</accession>
<dbReference type="InParanoid" id="A0A2V0NNE3"/>
<comment type="caution">
    <text evidence="1">The sequence shown here is derived from an EMBL/GenBank/DDBJ whole genome shotgun (WGS) entry which is preliminary data.</text>
</comment>
<sequence length="146" mass="14943">MSLAHRPAAGAGARCRPRTAFAASAPAARIWFQSGCRRRECAMATAAAAPEAVLGLLADAGGLSAGSAAVGAAAAAALGAAGLRFYCYSQLEYATAAMLSNWVPRGGNGAKVIQLGGGARQLYYYPKNVVQVTNVGDDVNKRWCHA</sequence>
<keyword evidence="2" id="KW-1185">Reference proteome</keyword>
<dbReference type="AlphaFoldDB" id="A0A2V0NNE3"/>
<dbReference type="EMBL" id="BDRX01000008">
    <property type="protein sequence ID" value="GBF89091.1"/>
    <property type="molecule type" value="Genomic_DNA"/>
</dbReference>
<dbReference type="Proteomes" id="UP000247498">
    <property type="component" value="Unassembled WGS sequence"/>
</dbReference>
<evidence type="ECO:0000313" key="2">
    <source>
        <dbReference type="Proteomes" id="UP000247498"/>
    </source>
</evidence>
<organism evidence="1 2">
    <name type="scientific">Raphidocelis subcapitata</name>
    <dbReference type="NCBI Taxonomy" id="307507"/>
    <lineage>
        <taxon>Eukaryota</taxon>
        <taxon>Viridiplantae</taxon>
        <taxon>Chlorophyta</taxon>
        <taxon>core chlorophytes</taxon>
        <taxon>Chlorophyceae</taxon>
        <taxon>CS clade</taxon>
        <taxon>Sphaeropleales</taxon>
        <taxon>Selenastraceae</taxon>
        <taxon>Raphidocelis</taxon>
    </lineage>
</organism>